<dbReference type="NCBIfam" id="NF045515">
    <property type="entry name" value="Glp_gephyrin"/>
    <property type="match status" value="1"/>
</dbReference>
<dbReference type="InterPro" id="IPR001453">
    <property type="entry name" value="MoaB/Mog_dom"/>
</dbReference>
<dbReference type="EC" id="2.10.1.1" evidence="11"/>
<dbReference type="InterPro" id="IPR005111">
    <property type="entry name" value="MoeA_C_domain_IV"/>
</dbReference>
<reference evidence="13 14" key="1">
    <citation type="submission" date="2021-03" db="EMBL/GenBank/DDBJ databases">
        <title>Lysobacter sp. nov. isolated from soil of gangwondo yeongwol, south Korea.</title>
        <authorList>
            <person name="Kim K.R."/>
            <person name="Kim K.H."/>
            <person name="Jeon C.O."/>
        </authorList>
    </citation>
    <scope>NUCLEOTIDE SEQUENCE [LARGE SCALE GENOMIC DNA]</scope>
    <source>
        <strain evidence="13 14">R19</strain>
    </source>
</reference>
<dbReference type="RefSeq" id="WP_207526614.1">
    <property type="nucleotide sequence ID" value="NZ_CP071518.1"/>
</dbReference>
<dbReference type="Gene3D" id="2.170.190.11">
    <property type="entry name" value="Molybdopterin biosynthesis moea protein, domain 3"/>
    <property type="match status" value="1"/>
</dbReference>
<dbReference type="SUPFAM" id="SSF63867">
    <property type="entry name" value="MoeA C-terminal domain-like"/>
    <property type="match status" value="1"/>
</dbReference>
<evidence type="ECO:0000256" key="10">
    <source>
        <dbReference type="ARBA" id="ARBA00047317"/>
    </source>
</evidence>
<dbReference type="Proteomes" id="UP000639274">
    <property type="component" value="Chromosome"/>
</dbReference>
<comment type="function">
    <text evidence="2 11">Catalyzes the insertion of molybdate into adenylated molybdopterin with the concomitant release of AMP.</text>
</comment>
<dbReference type="InterPro" id="IPR036688">
    <property type="entry name" value="MoeA_C_domain_IV_sf"/>
</dbReference>
<name>A0A974XXR7_9GAMM</name>
<dbReference type="CDD" id="cd00887">
    <property type="entry name" value="MoeA"/>
    <property type="match status" value="1"/>
</dbReference>
<proteinExistence type="inferred from homology"/>
<evidence type="ECO:0000256" key="3">
    <source>
        <dbReference type="ARBA" id="ARBA00005046"/>
    </source>
</evidence>
<comment type="cofactor">
    <cofactor evidence="1 11">
        <name>Mg(2+)</name>
        <dbReference type="ChEBI" id="CHEBI:18420"/>
    </cofactor>
</comment>
<evidence type="ECO:0000256" key="9">
    <source>
        <dbReference type="ARBA" id="ARBA00023150"/>
    </source>
</evidence>
<evidence type="ECO:0000313" key="14">
    <source>
        <dbReference type="Proteomes" id="UP000639274"/>
    </source>
</evidence>
<dbReference type="Pfam" id="PF03453">
    <property type="entry name" value="MoeA_N"/>
    <property type="match status" value="1"/>
</dbReference>
<dbReference type="InterPro" id="IPR038987">
    <property type="entry name" value="MoeA-like"/>
</dbReference>
<dbReference type="GO" id="GO:0005829">
    <property type="term" value="C:cytosol"/>
    <property type="evidence" value="ECO:0007669"/>
    <property type="project" value="TreeGrafter"/>
</dbReference>
<keyword evidence="7 11" id="KW-0479">Metal-binding</keyword>
<dbReference type="KEGG" id="lsf:I8J32_013395"/>
<keyword evidence="5 11" id="KW-0500">Molybdenum</keyword>
<organism evidence="13 14">
    <name type="scientific">Agrilutibacter solisilvae</name>
    <dbReference type="NCBI Taxonomy" id="2763317"/>
    <lineage>
        <taxon>Bacteria</taxon>
        <taxon>Pseudomonadati</taxon>
        <taxon>Pseudomonadota</taxon>
        <taxon>Gammaproteobacteria</taxon>
        <taxon>Lysobacterales</taxon>
        <taxon>Lysobacteraceae</taxon>
        <taxon>Agrilutibacter</taxon>
    </lineage>
</organism>
<dbReference type="EMBL" id="CP071518">
    <property type="protein sequence ID" value="QSX77721.1"/>
    <property type="molecule type" value="Genomic_DNA"/>
</dbReference>
<evidence type="ECO:0000256" key="8">
    <source>
        <dbReference type="ARBA" id="ARBA00022842"/>
    </source>
</evidence>
<dbReference type="Pfam" id="PF03454">
    <property type="entry name" value="MoeA_C"/>
    <property type="match status" value="1"/>
</dbReference>
<evidence type="ECO:0000256" key="11">
    <source>
        <dbReference type="RuleBase" id="RU365090"/>
    </source>
</evidence>
<evidence type="ECO:0000256" key="5">
    <source>
        <dbReference type="ARBA" id="ARBA00022505"/>
    </source>
</evidence>
<evidence type="ECO:0000259" key="12">
    <source>
        <dbReference type="SMART" id="SM00852"/>
    </source>
</evidence>
<dbReference type="SUPFAM" id="SSF53218">
    <property type="entry name" value="Molybdenum cofactor biosynthesis proteins"/>
    <property type="match status" value="1"/>
</dbReference>
<dbReference type="SMART" id="SM00852">
    <property type="entry name" value="MoCF_biosynth"/>
    <property type="match status" value="1"/>
</dbReference>
<accession>A0A974XXR7</accession>
<dbReference type="FunFam" id="3.40.980.10:FF:000004">
    <property type="entry name" value="Molybdopterin molybdenumtransferase"/>
    <property type="match status" value="1"/>
</dbReference>
<protein>
    <recommendedName>
        <fullName evidence="11">Molybdopterin molybdenumtransferase</fullName>
        <ecNumber evidence="11">2.10.1.1</ecNumber>
    </recommendedName>
</protein>
<dbReference type="InterPro" id="IPR005110">
    <property type="entry name" value="MoeA_linker/N"/>
</dbReference>
<dbReference type="Gene3D" id="2.40.340.10">
    <property type="entry name" value="MoeA, C-terminal, domain IV"/>
    <property type="match status" value="1"/>
</dbReference>
<dbReference type="GO" id="GO:0046872">
    <property type="term" value="F:metal ion binding"/>
    <property type="evidence" value="ECO:0007669"/>
    <property type="project" value="UniProtKB-UniRule"/>
</dbReference>
<dbReference type="GO" id="GO:0061599">
    <property type="term" value="F:molybdopterin molybdotransferase activity"/>
    <property type="evidence" value="ECO:0007669"/>
    <property type="project" value="UniProtKB-UniRule"/>
</dbReference>
<dbReference type="NCBIfam" id="TIGR00177">
    <property type="entry name" value="molyb_syn"/>
    <property type="match status" value="1"/>
</dbReference>
<evidence type="ECO:0000256" key="4">
    <source>
        <dbReference type="ARBA" id="ARBA00010763"/>
    </source>
</evidence>
<dbReference type="Pfam" id="PF00994">
    <property type="entry name" value="MoCF_biosynth"/>
    <property type="match status" value="1"/>
</dbReference>
<dbReference type="Gene3D" id="3.40.980.10">
    <property type="entry name" value="MoaB/Mog-like domain"/>
    <property type="match status" value="1"/>
</dbReference>
<comment type="catalytic activity">
    <reaction evidence="10">
        <text>adenylyl-molybdopterin + molybdate = Mo-molybdopterin + AMP + H(+)</text>
        <dbReference type="Rhea" id="RHEA:35047"/>
        <dbReference type="ChEBI" id="CHEBI:15378"/>
        <dbReference type="ChEBI" id="CHEBI:36264"/>
        <dbReference type="ChEBI" id="CHEBI:62727"/>
        <dbReference type="ChEBI" id="CHEBI:71302"/>
        <dbReference type="ChEBI" id="CHEBI:456215"/>
        <dbReference type="EC" id="2.10.1.1"/>
    </reaction>
</comment>
<gene>
    <name evidence="13" type="ORF">I8J32_013395</name>
</gene>
<keyword evidence="14" id="KW-1185">Reference proteome</keyword>
<dbReference type="PANTHER" id="PTHR10192">
    <property type="entry name" value="MOLYBDOPTERIN BIOSYNTHESIS PROTEIN"/>
    <property type="match status" value="1"/>
</dbReference>
<keyword evidence="9 11" id="KW-0501">Molybdenum cofactor biosynthesis</keyword>
<feature type="domain" description="MoaB/Mog" evidence="12">
    <location>
        <begin position="187"/>
        <end position="324"/>
    </location>
</feature>
<sequence>MSDFPTGLLLDEALAIVRDVAQAHRLETQSLALPRCHGRVLAHDITAPMALPPFDNSAMDGFAFRHADLRTDLQAQATGLRLVGEQFAGLRVDLALGAGECARITTGAPLPAGADSVAIKEVCGVESDTVRVPVDTASGANVRRAGEDVREGDHVLAAGSVLTPARVSLAASLGIASLPVSRKPTVAVFTTGDELIEPGMPLAPGQIYDSNRELLMGLLRADGLEPTAWPRLPDDPRQVEIALRDAGCAFDLIVTAGGVSAGEKDHLPEVIQRFGHTHFWKVRMKPGMPLLFGSLDQSRVLALPGNPVSVYATYLTVGRALIDGLQGRLEPRPRWRAQLVEPLEKTHARREFVRGHLAAGENGVLHVQADGATGSHRLHAAARANALIVVPEGPQRLAAGQVVEVLPL</sequence>
<comment type="pathway">
    <text evidence="3 11">Cofactor biosynthesis; molybdopterin biosynthesis.</text>
</comment>
<comment type="similarity">
    <text evidence="4 11">Belongs to the MoeA family.</text>
</comment>
<dbReference type="PANTHER" id="PTHR10192:SF5">
    <property type="entry name" value="GEPHYRIN"/>
    <property type="match status" value="1"/>
</dbReference>
<evidence type="ECO:0000256" key="1">
    <source>
        <dbReference type="ARBA" id="ARBA00001946"/>
    </source>
</evidence>
<dbReference type="InterPro" id="IPR036135">
    <property type="entry name" value="MoeA_linker/N_sf"/>
</dbReference>
<evidence type="ECO:0000256" key="2">
    <source>
        <dbReference type="ARBA" id="ARBA00002901"/>
    </source>
</evidence>
<evidence type="ECO:0000256" key="7">
    <source>
        <dbReference type="ARBA" id="ARBA00022723"/>
    </source>
</evidence>
<keyword evidence="6 11" id="KW-0808">Transferase</keyword>
<evidence type="ECO:0000313" key="13">
    <source>
        <dbReference type="EMBL" id="QSX77721.1"/>
    </source>
</evidence>
<dbReference type="AlphaFoldDB" id="A0A974XXR7"/>
<dbReference type="GO" id="GO:0006777">
    <property type="term" value="P:Mo-molybdopterin cofactor biosynthetic process"/>
    <property type="evidence" value="ECO:0007669"/>
    <property type="project" value="UniProtKB-UniRule"/>
</dbReference>
<dbReference type="InterPro" id="IPR036425">
    <property type="entry name" value="MoaB/Mog-like_dom_sf"/>
</dbReference>
<dbReference type="Gene3D" id="3.90.105.10">
    <property type="entry name" value="Molybdopterin biosynthesis moea protein, domain 2"/>
    <property type="match status" value="1"/>
</dbReference>
<dbReference type="SUPFAM" id="SSF63882">
    <property type="entry name" value="MoeA N-terminal region -like"/>
    <property type="match status" value="1"/>
</dbReference>
<evidence type="ECO:0000256" key="6">
    <source>
        <dbReference type="ARBA" id="ARBA00022679"/>
    </source>
</evidence>
<keyword evidence="8 11" id="KW-0460">Magnesium</keyword>